<dbReference type="RefSeq" id="WP_027953523.1">
    <property type="nucleotide sequence ID" value="NZ_JAEKJY010000001.1"/>
</dbReference>
<proteinExistence type="predicted"/>
<organism evidence="2 3">
    <name type="scientific">Halobacillus kuroshimensis</name>
    <dbReference type="NCBI Taxonomy" id="302481"/>
    <lineage>
        <taxon>Bacteria</taxon>
        <taxon>Bacillati</taxon>
        <taxon>Bacillota</taxon>
        <taxon>Bacilli</taxon>
        <taxon>Bacillales</taxon>
        <taxon>Bacillaceae</taxon>
        <taxon>Halobacillus</taxon>
    </lineage>
</organism>
<keyword evidence="3" id="KW-1185">Reference proteome</keyword>
<evidence type="ECO:0000256" key="1">
    <source>
        <dbReference type="SAM" id="MobiDB-lite"/>
    </source>
</evidence>
<evidence type="ECO:0000313" key="2">
    <source>
        <dbReference type="EMBL" id="MBN8233710.1"/>
    </source>
</evidence>
<gene>
    <name evidence="2" type="ORF">JF544_00550</name>
</gene>
<dbReference type="Proteomes" id="UP000663970">
    <property type="component" value="Unassembled WGS sequence"/>
</dbReference>
<protein>
    <submittedName>
        <fullName evidence="2">Uncharacterized protein</fullName>
    </submittedName>
</protein>
<feature type="region of interest" description="Disordered" evidence="1">
    <location>
        <begin position="1"/>
        <end position="32"/>
    </location>
</feature>
<reference evidence="2 3" key="1">
    <citation type="submission" date="2020-12" db="EMBL/GenBank/DDBJ databases">
        <title>Oil enriched cultivation method for isolating marine PHA-producing bacteria.</title>
        <authorList>
            <person name="Zheng W."/>
            <person name="Yu S."/>
            <person name="Huang Y."/>
        </authorList>
    </citation>
    <scope>NUCLEOTIDE SEQUENCE [LARGE SCALE GENOMIC DNA]</scope>
    <source>
        <strain evidence="2 3">SY-2-6</strain>
    </source>
</reference>
<sequence>MAKRNSSPFDDFWGFKKDDDREEQEKEKESSLRFPDLFQEASKTWKSISPMMKPFMDKFKK</sequence>
<name>A0ABS3DQV5_9BACI</name>
<dbReference type="EMBL" id="JAEKJY010000001">
    <property type="protein sequence ID" value="MBN8233710.1"/>
    <property type="molecule type" value="Genomic_DNA"/>
</dbReference>
<accession>A0ABS3DQV5</accession>
<evidence type="ECO:0000313" key="3">
    <source>
        <dbReference type="Proteomes" id="UP000663970"/>
    </source>
</evidence>
<feature type="compositionally biased region" description="Basic and acidic residues" evidence="1">
    <location>
        <begin position="13"/>
        <end position="31"/>
    </location>
</feature>
<comment type="caution">
    <text evidence="2">The sequence shown here is derived from an EMBL/GenBank/DDBJ whole genome shotgun (WGS) entry which is preliminary data.</text>
</comment>